<keyword evidence="1" id="KW-1133">Transmembrane helix</keyword>
<feature type="transmembrane region" description="Helical" evidence="1">
    <location>
        <begin position="38"/>
        <end position="61"/>
    </location>
</feature>
<dbReference type="STRING" id="246199.CUS_7407"/>
<proteinExistence type="predicted"/>
<comment type="caution">
    <text evidence="2">The sequence shown here is derived from an EMBL/GenBank/DDBJ whole genome shotgun (WGS) entry which is preliminary data.</text>
</comment>
<feature type="transmembrane region" description="Helical" evidence="1">
    <location>
        <begin position="160"/>
        <end position="181"/>
    </location>
</feature>
<dbReference type="Proteomes" id="UP000004259">
    <property type="component" value="Unassembled WGS sequence"/>
</dbReference>
<dbReference type="EMBL" id="ADKM02000018">
    <property type="protein sequence ID" value="EGC04551.1"/>
    <property type="molecule type" value="Genomic_DNA"/>
</dbReference>
<name>E9S831_RUMAL</name>
<dbReference type="Pfam" id="PF06541">
    <property type="entry name" value="ABC_trans_CmpB"/>
    <property type="match status" value="1"/>
</dbReference>
<evidence type="ECO:0000256" key="1">
    <source>
        <dbReference type="SAM" id="Phobius"/>
    </source>
</evidence>
<dbReference type="OrthoDB" id="1752779at2"/>
<dbReference type="RefSeq" id="WP_002847000.1">
    <property type="nucleotide sequence ID" value="NZ_ADKM02000018.1"/>
</dbReference>
<reference evidence="2 3" key="1">
    <citation type="submission" date="2011-02" db="EMBL/GenBank/DDBJ databases">
        <authorList>
            <person name="Nelson K.E."/>
            <person name="Sutton G."/>
            <person name="Torralba M."/>
            <person name="Durkin S."/>
            <person name="Harkins D."/>
            <person name="Montgomery R."/>
            <person name="Ziemer C."/>
            <person name="Klaassens E."/>
            <person name="Ocuiv P."/>
            <person name="Morrison M."/>
        </authorList>
    </citation>
    <scope>NUCLEOTIDE SEQUENCE [LARGE SCALE GENOMIC DNA]</scope>
    <source>
        <strain evidence="2 3">8</strain>
    </source>
</reference>
<sequence length="268" mass="31655">MLPFIQTAYLFALGSMIGWVLEFFYRKFFDPVNVERKWLNPGFLTGPYLPLYGFALLLLFWLRRLENILPINDGRLRKLVLFLIMAACITALEYFTGLIFILKLKIMLWDYTQFWGNIKGIICPMYSFFWLVLSVGYVFVLDPPITSTVKYLTDNLQFTFFVGLYYGVFFIDLAISINNIVNIAEFAREHNIIVKIDELRAQIESFREKTKGVSHFFVPLRFSDTLHNSLERYREFRENFSVGALRENLKVENIRENINKNIDKIKKK</sequence>
<organism evidence="2 3">
    <name type="scientific">Ruminococcus albus 8</name>
    <dbReference type="NCBI Taxonomy" id="246199"/>
    <lineage>
        <taxon>Bacteria</taxon>
        <taxon>Bacillati</taxon>
        <taxon>Bacillota</taxon>
        <taxon>Clostridia</taxon>
        <taxon>Eubacteriales</taxon>
        <taxon>Oscillospiraceae</taxon>
        <taxon>Ruminococcus</taxon>
    </lineage>
</organism>
<dbReference type="eggNOG" id="COG4905">
    <property type="taxonomic scope" value="Bacteria"/>
</dbReference>
<feature type="transmembrane region" description="Helical" evidence="1">
    <location>
        <begin position="81"/>
        <end position="102"/>
    </location>
</feature>
<feature type="transmembrane region" description="Helical" evidence="1">
    <location>
        <begin position="114"/>
        <end position="140"/>
    </location>
</feature>
<keyword evidence="1" id="KW-0812">Transmembrane</keyword>
<dbReference type="InterPro" id="IPR010540">
    <property type="entry name" value="CmpB_TMEM229"/>
</dbReference>
<keyword evidence="3" id="KW-1185">Reference proteome</keyword>
<keyword evidence="1" id="KW-0472">Membrane</keyword>
<gene>
    <name evidence="2" type="ORF">CUS_7407</name>
</gene>
<feature type="transmembrane region" description="Helical" evidence="1">
    <location>
        <begin position="6"/>
        <end position="26"/>
    </location>
</feature>
<evidence type="ECO:0000313" key="2">
    <source>
        <dbReference type="EMBL" id="EGC04551.1"/>
    </source>
</evidence>
<protein>
    <submittedName>
        <fullName evidence="2">Conserved domain protein</fullName>
    </submittedName>
</protein>
<dbReference type="AlphaFoldDB" id="E9S831"/>
<accession>E9S831</accession>
<evidence type="ECO:0000313" key="3">
    <source>
        <dbReference type="Proteomes" id="UP000004259"/>
    </source>
</evidence>